<protein>
    <submittedName>
        <fullName evidence="1">Uncharacterized protein</fullName>
    </submittedName>
</protein>
<sequence length="164" mass="18883">MPFEKSLARYKRTILSSIQIPSSIGTPLGLLTLNGVRSTDENFMTFINELLTGKDVRSTIDKLSLVNIPKLLNPFEIIQTVINFGEKIILSWQNINKYYLNALFDKMYQVLLNFGLKVFLPGLHAILNKLLEFNSKFELLPKQIDDFIYLFNAVYTFLQMIGKI</sequence>
<keyword evidence="2" id="KW-1185">Reference proteome</keyword>
<reference evidence="1 2" key="1">
    <citation type="submission" date="2015-09" db="EMBL/GenBank/DDBJ databases">
        <title>Trachymyrmex zeteki WGS genome.</title>
        <authorList>
            <person name="Nygaard S."/>
            <person name="Hu H."/>
            <person name="Boomsma J."/>
            <person name="Zhang G."/>
        </authorList>
    </citation>
    <scope>NUCLEOTIDE SEQUENCE [LARGE SCALE GENOMIC DNA]</scope>
    <source>
        <strain evidence="1">Tzet28-1</strain>
        <tissue evidence="1">Whole body</tissue>
    </source>
</reference>
<evidence type="ECO:0000313" key="1">
    <source>
        <dbReference type="EMBL" id="KYQ51456.1"/>
    </source>
</evidence>
<proteinExistence type="predicted"/>
<gene>
    <name evidence="1" type="ORF">ALC60_09454</name>
</gene>
<dbReference type="EMBL" id="KQ982736">
    <property type="protein sequence ID" value="KYQ51456.1"/>
    <property type="molecule type" value="Genomic_DNA"/>
</dbReference>
<accession>A0A151WUD9</accession>
<evidence type="ECO:0000313" key="2">
    <source>
        <dbReference type="Proteomes" id="UP000075809"/>
    </source>
</evidence>
<dbReference type="AlphaFoldDB" id="A0A151WUD9"/>
<organism evidence="1 2">
    <name type="scientific">Mycetomoellerius zeteki</name>
    <dbReference type="NCBI Taxonomy" id="64791"/>
    <lineage>
        <taxon>Eukaryota</taxon>
        <taxon>Metazoa</taxon>
        <taxon>Ecdysozoa</taxon>
        <taxon>Arthropoda</taxon>
        <taxon>Hexapoda</taxon>
        <taxon>Insecta</taxon>
        <taxon>Pterygota</taxon>
        <taxon>Neoptera</taxon>
        <taxon>Endopterygota</taxon>
        <taxon>Hymenoptera</taxon>
        <taxon>Apocrita</taxon>
        <taxon>Aculeata</taxon>
        <taxon>Formicoidea</taxon>
        <taxon>Formicidae</taxon>
        <taxon>Myrmicinae</taxon>
        <taxon>Mycetomoellerius</taxon>
    </lineage>
</organism>
<name>A0A151WUD9_9HYME</name>
<dbReference type="Proteomes" id="UP000075809">
    <property type="component" value="Unassembled WGS sequence"/>
</dbReference>